<gene>
    <name evidence="2" type="ORF">QU605_09080</name>
</gene>
<feature type="coiled-coil region" evidence="1">
    <location>
        <begin position="6"/>
        <end position="40"/>
    </location>
</feature>
<keyword evidence="1" id="KW-0175">Coiled coil</keyword>
<keyword evidence="3" id="KW-1185">Reference proteome</keyword>
<proteinExistence type="predicted"/>
<dbReference type="EMBL" id="JAUDUY010000004">
    <property type="protein sequence ID" value="MDM9631621.1"/>
    <property type="molecule type" value="Genomic_DNA"/>
</dbReference>
<dbReference type="Proteomes" id="UP001174839">
    <property type="component" value="Unassembled WGS sequence"/>
</dbReference>
<reference evidence="2" key="1">
    <citation type="submission" date="2023-06" db="EMBL/GenBank/DDBJ databases">
        <title>Robiginitalea aurantiacus sp. nov. and Algoriphagus sediminis sp. nov., isolated from coastal sediment.</title>
        <authorList>
            <person name="Zhou Z.Y."/>
            <person name="An J."/>
            <person name="Jia Y.W."/>
            <person name="Du Z.J."/>
        </authorList>
    </citation>
    <scope>NUCLEOTIDE SEQUENCE</scope>
    <source>
        <strain evidence="2">M39</strain>
    </source>
</reference>
<sequence length="70" mass="8077">MGIFWDLLQQDELEKQEKKANNLEERVSQLEVELAHTRTQLRKTLEALEEHLSRDIDGDGVTGRPDSKTS</sequence>
<comment type="caution">
    <text evidence="2">The sequence shown here is derived from an EMBL/GenBank/DDBJ whole genome shotgun (WGS) entry which is preliminary data.</text>
</comment>
<evidence type="ECO:0000313" key="2">
    <source>
        <dbReference type="EMBL" id="MDM9631621.1"/>
    </source>
</evidence>
<evidence type="ECO:0000256" key="1">
    <source>
        <dbReference type="SAM" id="Coils"/>
    </source>
</evidence>
<organism evidence="2 3">
    <name type="scientific">Robiginitalea aurantiaca</name>
    <dbReference type="NCBI Taxonomy" id="3056915"/>
    <lineage>
        <taxon>Bacteria</taxon>
        <taxon>Pseudomonadati</taxon>
        <taxon>Bacteroidota</taxon>
        <taxon>Flavobacteriia</taxon>
        <taxon>Flavobacteriales</taxon>
        <taxon>Flavobacteriaceae</taxon>
        <taxon>Robiginitalea</taxon>
    </lineage>
</organism>
<name>A0ABT7WFC9_9FLAO</name>
<dbReference type="RefSeq" id="WP_289724987.1">
    <property type="nucleotide sequence ID" value="NZ_JAUDUY010000004.1"/>
</dbReference>
<evidence type="ECO:0000313" key="3">
    <source>
        <dbReference type="Proteomes" id="UP001174839"/>
    </source>
</evidence>
<accession>A0ABT7WFC9</accession>
<protein>
    <submittedName>
        <fullName evidence="2">Uncharacterized protein</fullName>
    </submittedName>
</protein>